<accession>A0A5T4MV78</accession>
<dbReference type="EMBL" id="AAGADD010000027">
    <property type="protein sequence ID" value="EBL7644708.1"/>
    <property type="molecule type" value="Genomic_DNA"/>
</dbReference>
<proteinExistence type="predicted"/>
<comment type="caution">
    <text evidence="1">The sequence shown here is derived from an EMBL/GenBank/DDBJ whole genome shotgun (WGS) entry which is preliminary data.</text>
</comment>
<dbReference type="AlphaFoldDB" id="A0A5T4MV78"/>
<name>A0A5T4MV78_SALER</name>
<gene>
    <name evidence="1" type="ORF">B5C82_24385</name>
</gene>
<organism evidence="1">
    <name type="scientific">Salmonella enterica</name>
    <name type="common">Salmonella choleraesuis</name>
    <dbReference type="NCBI Taxonomy" id="28901"/>
    <lineage>
        <taxon>Bacteria</taxon>
        <taxon>Pseudomonadati</taxon>
        <taxon>Pseudomonadota</taxon>
        <taxon>Gammaproteobacteria</taxon>
        <taxon>Enterobacterales</taxon>
        <taxon>Enterobacteriaceae</taxon>
        <taxon>Salmonella</taxon>
    </lineage>
</organism>
<evidence type="ECO:0000313" key="1">
    <source>
        <dbReference type="EMBL" id="EBL7644708.1"/>
    </source>
</evidence>
<evidence type="ECO:0008006" key="2">
    <source>
        <dbReference type="Google" id="ProtNLM"/>
    </source>
</evidence>
<protein>
    <recommendedName>
        <fullName evidence="2">Phage protein</fullName>
    </recommendedName>
</protein>
<sequence length="66" mass="7863">MRMTWFHHLNLTTEEATQLITAYQSRNVKTQRTLSADPRLWVVSALLPEYASEPKGRSQYQQRIWQ</sequence>
<reference evidence="1" key="1">
    <citation type="submission" date="2018-07" db="EMBL/GenBank/DDBJ databases">
        <authorList>
            <consortium name="PulseNet: The National Subtyping Network for Foodborne Disease Surveillance"/>
            <person name="Tarr C.L."/>
            <person name="Trees E."/>
            <person name="Katz L.S."/>
            <person name="Carleton-Romer H.A."/>
            <person name="Stroika S."/>
            <person name="Kucerova Z."/>
            <person name="Roache K.F."/>
            <person name="Sabol A.L."/>
            <person name="Besser J."/>
            <person name="Gerner-Smidt P."/>
        </authorList>
    </citation>
    <scope>NUCLEOTIDE SEQUENCE</scope>
    <source>
        <strain evidence="1">PNUSAS009496</strain>
    </source>
</reference>